<dbReference type="PANTHER" id="PTHR15975:SF0">
    <property type="entry name" value="CCR4-NOT TRANSCRIPTION COMPLEX SUBUNIT 11"/>
    <property type="match status" value="1"/>
</dbReference>
<dbReference type="InterPro" id="IPR019312">
    <property type="entry name" value="CNOT11"/>
</dbReference>
<dbReference type="STRING" id="35722.A0A0B7NEU5"/>
<dbReference type="Proteomes" id="UP000054107">
    <property type="component" value="Unassembled WGS sequence"/>
</dbReference>
<keyword evidence="6" id="KW-0805">Transcription regulation</keyword>
<sequence length="348" mass="39258">MAGCAVISVCQADPATGFLLAHVLLTEAVGDEESPKLQQYSVKSYQIMSPQAPSAKLAILYILYSCYATVPLENNPFLTFFLQLLEDLPPLSAEQHFVYCILEETLSRVDHALPQDVYNEPSNKLPAIQRNQKSIDLLRLKVARLIDDPDIVILNDYTKQLLSDACHRTLSLSENETLRNEKLSDYPLTSCIAPQKLPNLVDLNQFFALNVVPLLLRSHSASLYLQALLEAPVTINSLEVIHHILVSNISVSQEFLHYYISKSIRSCDELEEGPKRDRQVKQVVRFVQSLVEKNIIPMTDYFIEIQAFCVSYMKLKGVTNLFRLASNEAQKQTVLNQQDNSGNFATLK</sequence>
<dbReference type="EMBL" id="LN733509">
    <property type="protein sequence ID" value="CEP17021.1"/>
    <property type="molecule type" value="Genomic_DNA"/>
</dbReference>
<organism evidence="10 11">
    <name type="scientific">Parasitella parasitica</name>
    <dbReference type="NCBI Taxonomy" id="35722"/>
    <lineage>
        <taxon>Eukaryota</taxon>
        <taxon>Fungi</taxon>
        <taxon>Fungi incertae sedis</taxon>
        <taxon>Mucoromycota</taxon>
        <taxon>Mucoromycotina</taxon>
        <taxon>Mucoromycetes</taxon>
        <taxon>Mucorales</taxon>
        <taxon>Mucorineae</taxon>
        <taxon>Mucoraceae</taxon>
        <taxon>Parasitella</taxon>
    </lineage>
</organism>
<keyword evidence="11" id="KW-1185">Reference proteome</keyword>
<proteinExistence type="inferred from homology"/>
<name>A0A0B7NEU5_9FUNG</name>
<evidence type="ECO:0000256" key="9">
    <source>
        <dbReference type="ARBA" id="ARBA00023242"/>
    </source>
</evidence>
<keyword evidence="5" id="KW-0963">Cytoplasm</keyword>
<evidence type="ECO:0000256" key="5">
    <source>
        <dbReference type="ARBA" id="ARBA00022490"/>
    </source>
</evidence>
<dbReference type="GO" id="GO:0031047">
    <property type="term" value="P:regulatory ncRNA-mediated gene silencing"/>
    <property type="evidence" value="ECO:0007669"/>
    <property type="project" value="UniProtKB-KW"/>
</dbReference>
<keyword evidence="8" id="KW-0804">Transcription</keyword>
<gene>
    <name evidence="10" type="primary">PARPA_11309.1 scaffold 43467</name>
</gene>
<evidence type="ECO:0000256" key="2">
    <source>
        <dbReference type="ARBA" id="ARBA00004496"/>
    </source>
</evidence>
<dbReference type="AlphaFoldDB" id="A0A0B7NEU5"/>
<dbReference type="Pfam" id="PF10155">
    <property type="entry name" value="CNOT11"/>
    <property type="match status" value="1"/>
</dbReference>
<dbReference type="PANTHER" id="PTHR15975">
    <property type="entry name" value="CCR4-NOT TRANSCRIPTION COMPLEX SUBUNIT 11"/>
    <property type="match status" value="1"/>
</dbReference>
<evidence type="ECO:0000313" key="10">
    <source>
        <dbReference type="EMBL" id="CEP17021.1"/>
    </source>
</evidence>
<evidence type="ECO:0000256" key="7">
    <source>
        <dbReference type="ARBA" id="ARBA00023158"/>
    </source>
</evidence>
<evidence type="ECO:0000256" key="6">
    <source>
        <dbReference type="ARBA" id="ARBA00023015"/>
    </source>
</evidence>
<evidence type="ECO:0000313" key="11">
    <source>
        <dbReference type="Proteomes" id="UP000054107"/>
    </source>
</evidence>
<dbReference type="OrthoDB" id="10265389at2759"/>
<accession>A0A0B7NEU5</accession>
<dbReference type="GO" id="GO:0030014">
    <property type="term" value="C:CCR4-NOT complex"/>
    <property type="evidence" value="ECO:0007669"/>
    <property type="project" value="InterPro"/>
</dbReference>
<comment type="subcellular location">
    <subcellularLocation>
        <location evidence="2">Cytoplasm</location>
    </subcellularLocation>
    <subcellularLocation>
        <location evidence="1">Nucleus</location>
    </subcellularLocation>
</comment>
<comment type="similarity">
    <text evidence="3">Belongs to the CNOT11 family.</text>
</comment>
<evidence type="ECO:0000256" key="4">
    <source>
        <dbReference type="ARBA" id="ARBA00014872"/>
    </source>
</evidence>
<keyword evidence="7" id="KW-0943">RNA-mediated gene silencing</keyword>
<dbReference type="GO" id="GO:0005634">
    <property type="term" value="C:nucleus"/>
    <property type="evidence" value="ECO:0007669"/>
    <property type="project" value="UniProtKB-SubCell"/>
</dbReference>
<evidence type="ECO:0000256" key="3">
    <source>
        <dbReference type="ARBA" id="ARBA00008030"/>
    </source>
</evidence>
<evidence type="ECO:0000256" key="8">
    <source>
        <dbReference type="ARBA" id="ARBA00023163"/>
    </source>
</evidence>
<protein>
    <recommendedName>
        <fullName evidence="4">CCR4-NOT transcription complex subunit 11</fullName>
    </recommendedName>
</protein>
<dbReference type="GO" id="GO:0005737">
    <property type="term" value="C:cytoplasm"/>
    <property type="evidence" value="ECO:0007669"/>
    <property type="project" value="UniProtKB-SubCell"/>
</dbReference>
<reference evidence="10 11" key="1">
    <citation type="submission" date="2014-09" db="EMBL/GenBank/DDBJ databases">
        <authorList>
            <person name="Ellenberger Sabrina"/>
        </authorList>
    </citation>
    <scope>NUCLEOTIDE SEQUENCE [LARGE SCALE GENOMIC DNA]</scope>
    <source>
        <strain evidence="10 11">CBS 412.66</strain>
    </source>
</reference>
<keyword evidence="9" id="KW-0539">Nucleus</keyword>
<evidence type="ECO:0000256" key="1">
    <source>
        <dbReference type="ARBA" id="ARBA00004123"/>
    </source>
</evidence>